<feature type="signal peptide" evidence="1">
    <location>
        <begin position="1"/>
        <end position="19"/>
    </location>
</feature>
<evidence type="ECO:0008006" key="4">
    <source>
        <dbReference type="Google" id="ProtNLM"/>
    </source>
</evidence>
<evidence type="ECO:0000256" key="1">
    <source>
        <dbReference type="SAM" id="SignalP"/>
    </source>
</evidence>
<gene>
    <name evidence="2" type="ORF">HUJ06_030469</name>
</gene>
<sequence length="75" mass="8443">MSNLWVLVMQLLLSAKHSSRNCVHVCKKLGFTPILSDGSKPDFSLSIPNIAFKLIILNWCDNSSIERPESWSMPP</sequence>
<comment type="caution">
    <text evidence="2">The sequence shown here is derived from an EMBL/GenBank/DDBJ whole genome shotgun (WGS) entry which is preliminary data.</text>
</comment>
<dbReference type="AlphaFoldDB" id="A0A822YBW5"/>
<dbReference type="EMBL" id="DUZY01000002">
    <property type="protein sequence ID" value="DAD29001.1"/>
    <property type="molecule type" value="Genomic_DNA"/>
</dbReference>
<keyword evidence="1" id="KW-0732">Signal</keyword>
<feature type="chain" id="PRO_5032583426" description="Secreted protein" evidence="1">
    <location>
        <begin position="20"/>
        <end position="75"/>
    </location>
</feature>
<evidence type="ECO:0000313" key="3">
    <source>
        <dbReference type="Proteomes" id="UP000607653"/>
    </source>
</evidence>
<proteinExistence type="predicted"/>
<accession>A0A822YBW5</accession>
<protein>
    <recommendedName>
        <fullName evidence="4">Secreted protein</fullName>
    </recommendedName>
</protein>
<reference evidence="2 3" key="1">
    <citation type="journal article" date="2020" name="Mol. Biol. Evol.">
        <title>Distinct Expression and Methylation Patterns for Genes with Different Fates following a Single Whole-Genome Duplication in Flowering Plants.</title>
        <authorList>
            <person name="Shi T."/>
            <person name="Rahmani R.S."/>
            <person name="Gugger P.F."/>
            <person name="Wang M."/>
            <person name="Li H."/>
            <person name="Zhang Y."/>
            <person name="Li Z."/>
            <person name="Wang Q."/>
            <person name="Van de Peer Y."/>
            <person name="Marchal K."/>
            <person name="Chen J."/>
        </authorList>
    </citation>
    <scope>NUCLEOTIDE SEQUENCE [LARGE SCALE GENOMIC DNA]</scope>
    <source>
        <tissue evidence="2">Leaf</tissue>
    </source>
</reference>
<dbReference type="Proteomes" id="UP000607653">
    <property type="component" value="Unassembled WGS sequence"/>
</dbReference>
<organism evidence="2 3">
    <name type="scientific">Nelumbo nucifera</name>
    <name type="common">Sacred lotus</name>
    <dbReference type="NCBI Taxonomy" id="4432"/>
    <lineage>
        <taxon>Eukaryota</taxon>
        <taxon>Viridiplantae</taxon>
        <taxon>Streptophyta</taxon>
        <taxon>Embryophyta</taxon>
        <taxon>Tracheophyta</taxon>
        <taxon>Spermatophyta</taxon>
        <taxon>Magnoliopsida</taxon>
        <taxon>Proteales</taxon>
        <taxon>Nelumbonaceae</taxon>
        <taxon>Nelumbo</taxon>
    </lineage>
</organism>
<keyword evidence="3" id="KW-1185">Reference proteome</keyword>
<name>A0A822YBW5_NELNU</name>
<evidence type="ECO:0000313" key="2">
    <source>
        <dbReference type="EMBL" id="DAD29001.1"/>
    </source>
</evidence>